<evidence type="ECO:0000256" key="4">
    <source>
        <dbReference type="SAM" id="SignalP"/>
    </source>
</evidence>
<feature type="signal peptide" evidence="4">
    <location>
        <begin position="1"/>
        <end position="21"/>
    </location>
</feature>
<evidence type="ECO:0000313" key="6">
    <source>
        <dbReference type="Proteomes" id="UP001500604"/>
    </source>
</evidence>
<sequence length="442" mass="48797">MRAFKLSALGAAVIAATAATAAQASFDQFVDDSTLEIKLRNAYFDNDYKINGMGAKEDWHEWAQGIEANYTSGYAFGMFGFDASLYGALKLDSSNQAQGTNGEGDQLLRVGDSGDAKSFSKMGQAYLKAKFGDEDLNIHAKAGYMKHDTVLLATSSSRLLPSSYKGYAFDANVYGVNLYGAWANKISYRTSQDYEDFENGSGDKIDNLYSVGAAYEIGNLYLNGEYGEGKDYMKLGYLNAGYTFELSEGMSLLIDGQYYKAKENGKLWDGANYIDSFADDAKLVNLNTALTIDYLTLSLSYTTVDADNGNNAGGFQYWMAANDYGGGNFWTSRQISDFYWDGETTWQMGAQYDFTGFDMPGFYTGVTFTRGTLGNTEAAKLGFDKETELDVEVGYAFQQESLKGLSIKVQNGYHKSYIYDASGNDERTNNLRVYVDYTLSVF</sequence>
<feature type="chain" id="PRO_5047401124" evidence="4">
    <location>
        <begin position="22"/>
        <end position="442"/>
    </location>
</feature>
<accession>A0ABP8UZE4</accession>
<dbReference type="EMBL" id="BAABFL010000121">
    <property type="protein sequence ID" value="GAA4649119.1"/>
    <property type="molecule type" value="Genomic_DNA"/>
</dbReference>
<dbReference type="Gene3D" id="2.40.160.10">
    <property type="entry name" value="Porin"/>
    <property type="match status" value="1"/>
</dbReference>
<dbReference type="InterPro" id="IPR023614">
    <property type="entry name" value="Porin_dom_sf"/>
</dbReference>
<dbReference type="RefSeq" id="WP_345194882.1">
    <property type="nucleotide sequence ID" value="NZ_BAABFL010000121.1"/>
</dbReference>
<reference evidence="6" key="1">
    <citation type="journal article" date="2019" name="Int. J. Syst. Evol. Microbiol.">
        <title>The Global Catalogue of Microorganisms (GCM) 10K type strain sequencing project: providing services to taxonomists for standard genome sequencing and annotation.</title>
        <authorList>
            <consortium name="The Broad Institute Genomics Platform"/>
            <consortium name="The Broad Institute Genome Sequencing Center for Infectious Disease"/>
            <person name="Wu L."/>
            <person name="Ma J."/>
        </authorList>
    </citation>
    <scope>NUCLEOTIDE SEQUENCE [LARGE SCALE GENOMIC DNA]</scope>
    <source>
        <strain evidence="6">JCM 17805</strain>
    </source>
</reference>
<evidence type="ECO:0000256" key="2">
    <source>
        <dbReference type="ARBA" id="ARBA00022448"/>
    </source>
</evidence>
<dbReference type="Pfam" id="PF03573">
    <property type="entry name" value="OprD"/>
    <property type="match status" value="1"/>
</dbReference>
<dbReference type="PANTHER" id="PTHR34596:SF2">
    <property type="entry name" value="CHITOPORIN"/>
    <property type="match status" value="1"/>
</dbReference>
<gene>
    <name evidence="5" type="primary">opdQ_2</name>
    <name evidence="5" type="ORF">GCM10023116_13930</name>
</gene>
<comment type="caution">
    <text evidence="5">The sequence shown here is derived from an EMBL/GenBank/DDBJ whole genome shotgun (WGS) entry which is preliminary data.</text>
</comment>
<evidence type="ECO:0000313" key="5">
    <source>
        <dbReference type="EMBL" id="GAA4649119.1"/>
    </source>
</evidence>
<dbReference type="PANTHER" id="PTHR34596">
    <property type="entry name" value="CHITOPORIN"/>
    <property type="match status" value="1"/>
</dbReference>
<comment type="similarity">
    <text evidence="1">Belongs to the outer membrane porin (Opr) (TC 1.B.25) family.</text>
</comment>
<dbReference type="Proteomes" id="UP001500604">
    <property type="component" value="Unassembled WGS sequence"/>
</dbReference>
<proteinExistence type="inferred from homology"/>
<evidence type="ECO:0000256" key="3">
    <source>
        <dbReference type="ARBA" id="ARBA00022729"/>
    </source>
</evidence>
<keyword evidence="3 4" id="KW-0732">Signal</keyword>
<protein>
    <submittedName>
        <fullName evidence="5">Porin OpdQ</fullName>
    </submittedName>
</protein>
<evidence type="ECO:0000256" key="1">
    <source>
        <dbReference type="ARBA" id="ARBA00009075"/>
    </source>
</evidence>
<keyword evidence="6" id="KW-1185">Reference proteome</keyword>
<dbReference type="InterPro" id="IPR005318">
    <property type="entry name" value="OM_porin_bac"/>
</dbReference>
<keyword evidence="2" id="KW-0813">Transport</keyword>
<name>A0ABP8UZE4_9GAMM</name>
<organism evidence="5 6">
    <name type="scientific">Kistimonas scapharcae</name>
    <dbReference type="NCBI Taxonomy" id="1036133"/>
    <lineage>
        <taxon>Bacteria</taxon>
        <taxon>Pseudomonadati</taxon>
        <taxon>Pseudomonadota</taxon>
        <taxon>Gammaproteobacteria</taxon>
        <taxon>Oceanospirillales</taxon>
        <taxon>Endozoicomonadaceae</taxon>
        <taxon>Kistimonas</taxon>
    </lineage>
</organism>